<organism evidence="2 3">
    <name type="scientific">Luteipulveratus halotolerans</name>
    <dbReference type="NCBI Taxonomy" id="1631356"/>
    <lineage>
        <taxon>Bacteria</taxon>
        <taxon>Bacillati</taxon>
        <taxon>Actinomycetota</taxon>
        <taxon>Actinomycetes</taxon>
        <taxon>Micrococcales</taxon>
        <taxon>Dermacoccaceae</taxon>
        <taxon>Luteipulveratus</taxon>
    </lineage>
</organism>
<dbReference type="STRING" id="1631356.VV01_10440"/>
<keyword evidence="1" id="KW-0732">Signal</keyword>
<sequence length="208" mass="21270">MQLRTRAALGLGATVSALATTVALSPGAHADPFLTLHQKASVQTLVKKPGKTVTFTGTQTATIDLGATTDNVSADLSLGSATMPVDLPIIPGVWSIPGVATATLKIEPTAPAKGTLSNGSLDISQSFNVRITKLTPAGLPWLNLAPSTCKTSVPASMKLTGTFATPLVLSSDDYTIPSFKGCGFLLDPVITELTSGSGNTVTATFTNE</sequence>
<protein>
    <submittedName>
        <fullName evidence="2">Uncharacterized protein</fullName>
    </submittedName>
</protein>
<dbReference type="EMBL" id="LAIR01000002">
    <property type="protein sequence ID" value="KNX37469.1"/>
    <property type="molecule type" value="Genomic_DNA"/>
</dbReference>
<feature type="chain" id="PRO_5005562693" evidence="1">
    <location>
        <begin position="31"/>
        <end position="208"/>
    </location>
</feature>
<comment type="caution">
    <text evidence="2">The sequence shown here is derived from an EMBL/GenBank/DDBJ whole genome shotgun (WGS) entry which is preliminary data.</text>
</comment>
<evidence type="ECO:0000256" key="1">
    <source>
        <dbReference type="SAM" id="SignalP"/>
    </source>
</evidence>
<evidence type="ECO:0000313" key="2">
    <source>
        <dbReference type="EMBL" id="KNX37469.1"/>
    </source>
</evidence>
<dbReference type="Proteomes" id="UP000037397">
    <property type="component" value="Unassembled WGS sequence"/>
</dbReference>
<reference evidence="3" key="1">
    <citation type="submission" date="2015-03" db="EMBL/GenBank/DDBJ databases">
        <title>Luteipulveratus halotolerans sp. nov., a novel actinobacterium (Dermacoccaceae) from Sarawak, Malaysia.</title>
        <authorList>
            <person name="Juboi H."/>
            <person name="Basik A."/>
            <person name="Shamsul S.S."/>
            <person name="Arnold P."/>
            <person name="Schmitt E.K."/>
            <person name="Sanglier J.-J."/>
            <person name="Yeo T."/>
        </authorList>
    </citation>
    <scope>NUCLEOTIDE SEQUENCE [LARGE SCALE GENOMIC DNA]</scope>
    <source>
        <strain evidence="3">C296001</strain>
    </source>
</reference>
<feature type="signal peptide" evidence="1">
    <location>
        <begin position="1"/>
        <end position="30"/>
    </location>
</feature>
<keyword evidence="3" id="KW-1185">Reference proteome</keyword>
<accession>A0A0L6CID2</accession>
<gene>
    <name evidence="2" type="ORF">VV01_10440</name>
</gene>
<dbReference type="AlphaFoldDB" id="A0A0L6CID2"/>
<evidence type="ECO:0000313" key="3">
    <source>
        <dbReference type="Proteomes" id="UP000037397"/>
    </source>
</evidence>
<dbReference type="OrthoDB" id="4863392at2"/>
<proteinExistence type="predicted"/>
<name>A0A0L6CID2_9MICO</name>
<dbReference type="RefSeq" id="WP_050669827.1">
    <property type="nucleotide sequence ID" value="NZ_LAIR01000002.1"/>
</dbReference>